<comment type="similarity">
    <text evidence="2 7">Belongs to the EPSP synthase family.</text>
</comment>
<sequence>MNNFIPKFALPISKQVYLDGSKSIANRVLIIAAMAKGEVKLSNLPNSADVLACVQALKKLGCKLEHDRQAKSLIIQGCDGVFPNSQAEIFCNESGTLTRFIIPMCATQDNASYHVKATTRMMDRPLADLLVPLESLGMKASYYTKNHSMPLTINANSLAGGTVSVDGKKSSQFASGLLMAAPYMQDGLKLKSITNHKQPYLEMTAKVMAEFGVQVCIDGNDYSTDKTSYVSPLEYVVEPDVSTASYFWALAAITNSKIKVMNITKNSKQGDIRFLEVLEQIGCSVNYCDDGVEVIGTENLNGITVNMRNFSDTFMTLAAIACFADNDTHISGLTHTRGQESDRVSAMSEGLTKLGVYVETTEDTLLISPARSNLRSAEVDSHNDHRIAMSLALLGLKQEGVMITNAQAVTKTCPDYFERMIKLVDCDGS</sequence>
<evidence type="ECO:0000256" key="5">
    <source>
        <dbReference type="ARBA" id="ARBA00023141"/>
    </source>
</evidence>
<feature type="binding site" evidence="7">
    <location>
        <position position="171"/>
    </location>
    <ligand>
        <name>3-phosphoshikimate</name>
        <dbReference type="ChEBI" id="CHEBI:145989"/>
    </ligand>
</feature>
<dbReference type="GO" id="GO:0005737">
    <property type="term" value="C:cytoplasm"/>
    <property type="evidence" value="ECO:0007669"/>
    <property type="project" value="UniProtKB-SubCell"/>
</dbReference>
<feature type="binding site" evidence="7">
    <location>
        <position position="312"/>
    </location>
    <ligand>
        <name>3-phosphoshikimate</name>
        <dbReference type="ChEBI" id="CHEBI:145989"/>
    </ligand>
</feature>
<evidence type="ECO:0000256" key="1">
    <source>
        <dbReference type="ARBA" id="ARBA00004811"/>
    </source>
</evidence>
<gene>
    <name evidence="7 9" type="primary">aroA</name>
    <name evidence="9" type="ORF">CDH04_07310</name>
    <name evidence="10" type="ORF">FZC43_07315</name>
</gene>
<evidence type="ECO:0000259" key="8">
    <source>
        <dbReference type="Pfam" id="PF00275"/>
    </source>
</evidence>
<dbReference type="OrthoDB" id="9809920at2"/>
<evidence type="ECO:0000256" key="4">
    <source>
        <dbReference type="ARBA" id="ARBA00022679"/>
    </source>
</evidence>
<name>A0A2Z4XZM5_9GAMM</name>
<feature type="binding site" evidence="7">
    <location>
        <position position="386"/>
    </location>
    <ligand>
        <name>phosphoenolpyruvate</name>
        <dbReference type="ChEBI" id="CHEBI:58702"/>
    </ligand>
</feature>
<dbReference type="AlphaFoldDB" id="A0A2Z4XZM5"/>
<feature type="binding site" evidence="7">
    <location>
        <position position="339"/>
    </location>
    <ligand>
        <name>3-phosphoshikimate</name>
        <dbReference type="ChEBI" id="CHEBI:145989"/>
    </ligand>
</feature>
<dbReference type="NCBIfam" id="TIGR01356">
    <property type="entry name" value="aroA"/>
    <property type="match status" value="1"/>
</dbReference>
<organism evidence="9 11">
    <name type="scientific">Francisella adeliensis</name>
    <dbReference type="NCBI Taxonomy" id="2007306"/>
    <lineage>
        <taxon>Bacteria</taxon>
        <taxon>Pseudomonadati</taxon>
        <taxon>Pseudomonadota</taxon>
        <taxon>Gammaproteobacteria</taxon>
        <taxon>Thiotrichales</taxon>
        <taxon>Francisellaceae</taxon>
        <taxon>Francisella</taxon>
    </lineage>
</organism>
<evidence type="ECO:0000256" key="2">
    <source>
        <dbReference type="ARBA" id="ARBA00009948"/>
    </source>
</evidence>
<keyword evidence="12" id="KW-1185">Reference proteome</keyword>
<feature type="binding site" evidence="7">
    <location>
        <position position="172"/>
    </location>
    <ligand>
        <name>3-phosphoshikimate</name>
        <dbReference type="ChEBI" id="CHEBI:145989"/>
    </ligand>
</feature>
<feature type="binding site" evidence="7">
    <location>
        <position position="22"/>
    </location>
    <ligand>
        <name>3-phosphoshikimate</name>
        <dbReference type="ChEBI" id="CHEBI:145989"/>
    </ligand>
</feature>
<comment type="subcellular location">
    <subcellularLocation>
        <location evidence="7">Cytoplasm</location>
    </subcellularLocation>
</comment>
<dbReference type="HAMAP" id="MF_00210">
    <property type="entry name" value="EPSP_synth"/>
    <property type="match status" value="1"/>
</dbReference>
<keyword evidence="3 7" id="KW-0028">Amino-acid biosynthesis</keyword>
<comment type="function">
    <text evidence="7">Catalyzes the transfer of the enolpyruvyl moiety of phosphoenolpyruvate (PEP) to the 5-hydroxyl of shikimate-3-phosphate (S3P) to produce enolpyruvyl shikimate-3-phosphate and inorganic phosphate.</text>
</comment>
<evidence type="ECO:0000313" key="9">
    <source>
        <dbReference type="EMBL" id="AXA34220.1"/>
    </source>
</evidence>
<dbReference type="InterPro" id="IPR001986">
    <property type="entry name" value="Enolpyruvate_Tfrase_dom"/>
</dbReference>
<dbReference type="EMBL" id="CP043424">
    <property type="protein sequence ID" value="QIW12464.1"/>
    <property type="molecule type" value="Genomic_DNA"/>
</dbReference>
<protein>
    <recommendedName>
        <fullName evidence="7">3-phosphoshikimate 1-carboxyvinyltransferase</fullName>
        <ecNumber evidence="7">2.5.1.19</ecNumber>
    </recommendedName>
    <alternativeName>
        <fullName evidence="7">5-enolpyruvylshikimate-3-phosphate synthase</fullName>
        <shortName evidence="7">EPSP synthase</shortName>
        <shortName evidence="7">EPSPS</shortName>
    </alternativeName>
</protein>
<feature type="active site" description="Proton acceptor" evidence="7">
    <location>
        <position position="312"/>
    </location>
</feature>
<comment type="subunit">
    <text evidence="7">Monomer.</text>
</comment>
<evidence type="ECO:0000256" key="6">
    <source>
        <dbReference type="ARBA" id="ARBA00044633"/>
    </source>
</evidence>
<dbReference type="InterPro" id="IPR036968">
    <property type="entry name" value="Enolpyruvate_Tfrase_sf"/>
</dbReference>
<dbReference type="EC" id="2.5.1.19" evidence="7"/>
<dbReference type="InterPro" id="IPR013792">
    <property type="entry name" value="RNA3'P_cycl/enolpyr_Trfase_a/b"/>
</dbReference>
<dbReference type="PANTHER" id="PTHR21090">
    <property type="entry name" value="AROM/DEHYDROQUINATE SYNTHASE"/>
    <property type="match status" value="1"/>
</dbReference>
<feature type="binding site" evidence="7">
    <location>
        <position position="170"/>
    </location>
    <ligand>
        <name>3-phosphoshikimate</name>
        <dbReference type="ChEBI" id="CHEBI:145989"/>
    </ligand>
</feature>
<feature type="binding site" evidence="7">
    <location>
        <position position="95"/>
    </location>
    <ligand>
        <name>phosphoenolpyruvate</name>
        <dbReference type="ChEBI" id="CHEBI:58702"/>
    </ligand>
</feature>
<dbReference type="GO" id="GO:0009073">
    <property type="term" value="P:aromatic amino acid family biosynthetic process"/>
    <property type="evidence" value="ECO:0007669"/>
    <property type="project" value="UniProtKB-KW"/>
</dbReference>
<evidence type="ECO:0000256" key="3">
    <source>
        <dbReference type="ARBA" id="ARBA00022605"/>
    </source>
</evidence>
<feature type="domain" description="Enolpyruvate transferase" evidence="8">
    <location>
        <begin position="11"/>
        <end position="420"/>
    </location>
</feature>
<dbReference type="GO" id="GO:0009423">
    <property type="term" value="P:chorismate biosynthetic process"/>
    <property type="evidence" value="ECO:0007669"/>
    <property type="project" value="UniProtKB-UniRule"/>
</dbReference>
<dbReference type="SUPFAM" id="SSF55205">
    <property type="entry name" value="EPT/RTPC-like"/>
    <property type="match status" value="1"/>
</dbReference>
<evidence type="ECO:0000313" key="11">
    <source>
        <dbReference type="Proteomes" id="UP000251120"/>
    </source>
</evidence>
<dbReference type="KEGG" id="fad:CDH04_07310"/>
<accession>A0A2Z4XZM5</accession>
<comment type="catalytic activity">
    <reaction evidence="6">
        <text>3-phosphoshikimate + phosphoenolpyruvate = 5-O-(1-carboxyvinyl)-3-phosphoshikimate + phosphate</text>
        <dbReference type="Rhea" id="RHEA:21256"/>
        <dbReference type="ChEBI" id="CHEBI:43474"/>
        <dbReference type="ChEBI" id="CHEBI:57701"/>
        <dbReference type="ChEBI" id="CHEBI:58702"/>
        <dbReference type="ChEBI" id="CHEBI:145989"/>
        <dbReference type="EC" id="2.5.1.19"/>
    </reaction>
    <physiologicalReaction direction="left-to-right" evidence="6">
        <dbReference type="Rhea" id="RHEA:21257"/>
    </physiologicalReaction>
</comment>
<dbReference type="Gene3D" id="3.65.10.10">
    <property type="entry name" value="Enolpyruvate transferase domain"/>
    <property type="match status" value="2"/>
</dbReference>
<reference evidence="9 11" key="1">
    <citation type="submission" date="2017-06" db="EMBL/GenBank/DDBJ databases">
        <title>Complete genome of Francisella adeliensis.</title>
        <authorList>
            <person name="Vallesi A."/>
            <person name="Sjodin A."/>
        </authorList>
    </citation>
    <scope>NUCLEOTIDE SEQUENCE [LARGE SCALE GENOMIC DNA]</scope>
    <source>
        <strain evidence="9 11">FDC440</strain>
    </source>
</reference>
<keyword evidence="7" id="KW-0963">Cytoplasm</keyword>
<dbReference type="Proteomes" id="UP000251120">
    <property type="component" value="Chromosome"/>
</dbReference>
<keyword evidence="5 7" id="KW-0057">Aromatic amino acid biosynthesis</keyword>
<feature type="binding site" evidence="7">
    <location>
        <position position="22"/>
    </location>
    <ligand>
        <name>phosphoenolpyruvate</name>
        <dbReference type="ChEBI" id="CHEBI:58702"/>
    </ligand>
</feature>
<dbReference type="CDD" id="cd01556">
    <property type="entry name" value="EPSP_synthase"/>
    <property type="match status" value="1"/>
</dbReference>
<dbReference type="Pfam" id="PF00275">
    <property type="entry name" value="EPSP_synthase"/>
    <property type="match status" value="1"/>
</dbReference>
<dbReference type="GO" id="GO:0008652">
    <property type="term" value="P:amino acid biosynthetic process"/>
    <property type="evidence" value="ECO:0007669"/>
    <property type="project" value="UniProtKB-KW"/>
</dbReference>
<dbReference type="PANTHER" id="PTHR21090:SF5">
    <property type="entry name" value="PENTAFUNCTIONAL AROM POLYPEPTIDE"/>
    <property type="match status" value="1"/>
</dbReference>
<dbReference type="PIRSF" id="PIRSF000505">
    <property type="entry name" value="EPSPS"/>
    <property type="match status" value="1"/>
</dbReference>
<feature type="binding site" evidence="7">
    <location>
        <position position="343"/>
    </location>
    <ligand>
        <name>phosphoenolpyruvate</name>
        <dbReference type="ChEBI" id="CHEBI:58702"/>
    </ligand>
</feature>
<keyword evidence="4 7" id="KW-0808">Transferase</keyword>
<dbReference type="UniPathway" id="UPA00053">
    <property type="reaction ID" value="UER00089"/>
</dbReference>
<dbReference type="EMBL" id="CP021781">
    <property type="protein sequence ID" value="AXA34220.1"/>
    <property type="molecule type" value="Genomic_DNA"/>
</dbReference>
<feature type="binding site" evidence="7">
    <location>
        <position position="27"/>
    </location>
    <ligand>
        <name>3-phosphoshikimate</name>
        <dbReference type="ChEBI" id="CHEBI:145989"/>
    </ligand>
</feature>
<feature type="binding site" evidence="7">
    <location>
        <position position="124"/>
    </location>
    <ligand>
        <name>phosphoenolpyruvate</name>
        <dbReference type="ChEBI" id="CHEBI:58702"/>
    </ligand>
</feature>
<feature type="binding site" evidence="7">
    <location>
        <position position="411"/>
    </location>
    <ligand>
        <name>phosphoenolpyruvate</name>
        <dbReference type="ChEBI" id="CHEBI:58702"/>
    </ligand>
</feature>
<reference evidence="10 12" key="2">
    <citation type="submission" date="2019-08" db="EMBL/GenBank/DDBJ databases">
        <title>Complete genome sequences of Francisella adeliensis (FSC1325 and FSC1326).</title>
        <authorList>
            <person name="Ohrman C."/>
            <person name="Uneklint I."/>
            <person name="Vallesi A."/>
            <person name="Karlsson L."/>
            <person name="Sjodin A."/>
        </authorList>
    </citation>
    <scope>NUCLEOTIDE SEQUENCE [LARGE SCALE GENOMIC DNA]</scope>
    <source>
        <strain evidence="10 12">FSC1325</strain>
    </source>
</reference>
<dbReference type="GO" id="GO:0003866">
    <property type="term" value="F:3-phosphoshikimate 1-carboxyvinyltransferase activity"/>
    <property type="evidence" value="ECO:0007669"/>
    <property type="project" value="UniProtKB-UniRule"/>
</dbReference>
<proteinExistence type="inferred from homology"/>
<comment type="pathway">
    <text evidence="1 7">Metabolic intermediate biosynthesis; chorismate biosynthesis; chorismate from D-erythrose 4-phosphate and phosphoenolpyruvate: step 6/7.</text>
</comment>
<evidence type="ECO:0000313" key="10">
    <source>
        <dbReference type="EMBL" id="QIW12464.1"/>
    </source>
</evidence>
<comment type="caution">
    <text evidence="7">Lacks conserved residue(s) required for the propagation of feature annotation.</text>
</comment>
<evidence type="ECO:0000256" key="7">
    <source>
        <dbReference type="HAMAP-Rule" id="MF_00210"/>
    </source>
</evidence>
<dbReference type="Proteomes" id="UP000681131">
    <property type="component" value="Chromosome"/>
</dbReference>
<dbReference type="InterPro" id="IPR006264">
    <property type="entry name" value="EPSP_synthase"/>
</dbReference>
<dbReference type="RefSeq" id="WP_112870398.1">
    <property type="nucleotide sequence ID" value="NZ_CP021781.1"/>
</dbReference>
<feature type="binding site" evidence="7">
    <location>
        <position position="23"/>
    </location>
    <ligand>
        <name>3-phosphoshikimate</name>
        <dbReference type="ChEBI" id="CHEBI:145989"/>
    </ligand>
</feature>
<feature type="binding site" evidence="7">
    <location>
        <position position="172"/>
    </location>
    <ligand>
        <name>phosphoenolpyruvate</name>
        <dbReference type="ChEBI" id="CHEBI:58702"/>
    </ligand>
</feature>
<evidence type="ECO:0000313" key="12">
    <source>
        <dbReference type="Proteomes" id="UP000681131"/>
    </source>
</evidence>